<dbReference type="PROSITE" id="PS51257">
    <property type="entry name" value="PROKAR_LIPOPROTEIN"/>
    <property type="match status" value="1"/>
</dbReference>
<keyword evidence="2" id="KW-1185">Reference proteome</keyword>
<gene>
    <name evidence="1" type="ORF">ABXZ32_04950</name>
</gene>
<dbReference type="EMBL" id="JBEWYP010000002">
    <property type="protein sequence ID" value="MET7028728.1"/>
    <property type="molecule type" value="Genomic_DNA"/>
</dbReference>
<dbReference type="Gene3D" id="3.10.450.50">
    <property type="match status" value="1"/>
</dbReference>
<dbReference type="InterPro" id="IPR032710">
    <property type="entry name" value="NTF2-like_dom_sf"/>
</dbReference>
<dbReference type="Pfam" id="PF07366">
    <property type="entry name" value="SnoaL"/>
    <property type="match status" value="1"/>
</dbReference>
<name>A0ABV2TTY8_9FLAO</name>
<dbReference type="RefSeq" id="WP_354617562.1">
    <property type="nucleotide sequence ID" value="NZ_JBEWYP010000002.1"/>
</dbReference>
<reference evidence="1 2" key="1">
    <citation type="submission" date="2024-07" db="EMBL/GenBank/DDBJ databases">
        <title>The genome sequence of type strain Sediminicola luteus GDMCC 1.2596T.</title>
        <authorList>
            <person name="Liu Y."/>
        </authorList>
    </citation>
    <scope>NUCLEOTIDE SEQUENCE [LARGE SCALE GENOMIC DNA]</scope>
    <source>
        <strain evidence="1 2">GDMCC 1.2596</strain>
    </source>
</reference>
<dbReference type="InterPro" id="IPR009959">
    <property type="entry name" value="Cyclase_SnoaL-like"/>
</dbReference>
<evidence type="ECO:0000313" key="1">
    <source>
        <dbReference type="EMBL" id="MET7028728.1"/>
    </source>
</evidence>
<evidence type="ECO:0000313" key="2">
    <source>
        <dbReference type="Proteomes" id="UP001549773"/>
    </source>
</evidence>
<dbReference type="SUPFAM" id="SSF54427">
    <property type="entry name" value="NTF2-like"/>
    <property type="match status" value="1"/>
</dbReference>
<dbReference type="Proteomes" id="UP001549773">
    <property type="component" value="Unassembled WGS sequence"/>
</dbReference>
<sequence>MKALLTFTMISFFLGYSCNGITKQMEQERKQTEQLVKNNIDTYITSCWNQNDGAALDAITASTYIRTLNGIKVVATQKELQAHINVFAKGFPNMKVSLENMSLKEDKVFLKWHFTGLNSGIYGECAPTHKKVKISGLSHLTFDKNGILLKEDTYFNELSLMQQLGYHLSPPEQKTSINQPK</sequence>
<organism evidence="1 2">
    <name type="scientific">Sediminicola luteus</name>
    <dbReference type="NCBI Taxonomy" id="319238"/>
    <lineage>
        <taxon>Bacteria</taxon>
        <taxon>Pseudomonadati</taxon>
        <taxon>Bacteroidota</taxon>
        <taxon>Flavobacteriia</taxon>
        <taxon>Flavobacteriales</taxon>
        <taxon>Flavobacteriaceae</taxon>
        <taxon>Sediminicola</taxon>
    </lineage>
</organism>
<comment type="caution">
    <text evidence="1">The sequence shown here is derived from an EMBL/GenBank/DDBJ whole genome shotgun (WGS) entry which is preliminary data.</text>
</comment>
<proteinExistence type="predicted"/>
<dbReference type="PANTHER" id="PTHR38436:SF1">
    <property type="entry name" value="ESTER CYCLASE"/>
    <property type="match status" value="1"/>
</dbReference>
<accession>A0ABV2TTY8</accession>
<protein>
    <submittedName>
        <fullName evidence="1">Ester cyclase</fullName>
    </submittedName>
</protein>
<dbReference type="PANTHER" id="PTHR38436">
    <property type="entry name" value="POLYKETIDE CYCLASE SNOAL-LIKE DOMAIN"/>
    <property type="match status" value="1"/>
</dbReference>